<dbReference type="CDD" id="cd06550">
    <property type="entry name" value="TM_ABC_iron-siderophores_like"/>
    <property type="match status" value="1"/>
</dbReference>
<dbReference type="Pfam" id="PF01032">
    <property type="entry name" value="FecCD"/>
    <property type="match status" value="1"/>
</dbReference>
<comment type="subcellular location">
    <subcellularLocation>
        <location evidence="1">Cell membrane</location>
        <topology evidence="1">Multi-pass membrane protein</topology>
    </subcellularLocation>
</comment>
<reference evidence="10 11" key="1">
    <citation type="submission" date="2024-06" db="EMBL/GenBank/DDBJ databases">
        <title>The Natural Products Discovery Center: Release of the First 8490 Sequenced Strains for Exploring Actinobacteria Biosynthetic Diversity.</title>
        <authorList>
            <person name="Kalkreuter E."/>
            <person name="Kautsar S.A."/>
            <person name="Yang D."/>
            <person name="Bader C.D."/>
            <person name="Teijaro C.N."/>
            <person name="Fluegel L."/>
            <person name="Davis C.M."/>
            <person name="Simpson J.R."/>
            <person name="Lauterbach L."/>
            <person name="Steele A.D."/>
            <person name="Gui C."/>
            <person name="Meng S."/>
            <person name="Li G."/>
            <person name="Viehrig K."/>
            <person name="Ye F."/>
            <person name="Su P."/>
            <person name="Kiefer A.F."/>
            <person name="Nichols A."/>
            <person name="Cepeda A.J."/>
            <person name="Yan W."/>
            <person name="Fan B."/>
            <person name="Jiang Y."/>
            <person name="Adhikari A."/>
            <person name="Zheng C.-J."/>
            <person name="Schuster L."/>
            <person name="Cowan T.M."/>
            <person name="Smanski M.J."/>
            <person name="Chevrette M.G."/>
            <person name="De Carvalho L.P.S."/>
            <person name="Shen B."/>
        </authorList>
    </citation>
    <scope>NUCLEOTIDE SEQUENCE [LARGE SCALE GENOMIC DNA]</scope>
    <source>
        <strain evidence="10 11">NPDC049574</strain>
    </source>
</reference>
<gene>
    <name evidence="10" type="ORF">AB0K40_03090</name>
</gene>
<proteinExistence type="inferred from homology"/>
<dbReference type="EMBL" id="JBFARM010000001">
    <property type="protein sequence ID" value="MEV4284468.1"/>
    <property type="molecule type" value="Genomic_DNA"/>
</dbReference>
<evidence type="ECO:0000256" key="4">
    <source>
        <dbReference type="ARBA" id="ARBA00022475"/>
    </source>
</evidence>
<keyword evidence="6 9" id="KW-1133">Transmembrane helix</keyword>
<dbReference type="Gene3D" id="1.10.3470.10">
    <property type="entry name" value="ABC transporter involved in vitamin B12 uptake, BtuC"/>
    <property type="match status" value="1"/>
</dbReference>
<evidence type="ECO:0000256" key="1">
    <source>
        <dbReference type="ARBA" id="ARBA00004651"/>
    </source>
</evidence>
<feature type="transmembrane region" description="Helical" evidence="9">
    <location>
        <begin position="230"/>
        <end position="249"/>
    </location>
</feature>
<evidence type="ECO:0000256" key="3">
    <source>
        <dbReference type="ARBA" id="ARBA00022448"/>
    </source>
</evidence>
<dbReference type="SUPFAM" id="SSF81345">
    <property type="entry name" value="ABC transporter involved in vitamin B12 uptake, BtuC"/>
    <property type="match status" value="1"/>
</dbReference>
<keyword evidence="5 9" id="KW-0812">Transmembrane</keyword>
<feature type="region of interest" description="Disordered" evidence="8">
    <location>
        <begin position="1"/>
        <end position="41"/>
    </location>
</feature>
<evidence type="ECO:0000256" key="6">
    <source>
        <dbReference type="ARBA" id="ARBA00022989"/>
    </source>
</evidence>
<sequence length="371" mass="37001">MKTDSSGRRGVPGTGASGQRAASGTDSSGRRGVPGTGSSARPAAQAARRQAVVLAVFVLLLLAALVASVCVGARAIAPADVWRALIGADGGEAYLIVHDVRGPRTLLGVCVGAALGVAGMLVQTLTRNPLAEPGLLGVTSGAGFAINVGGLLGLAGGQAGQLALASLGAALTAVLVYALGSAEPLRLVLTGVALSAVLSGISLGLRLMLPDVFDRYRFWSIGSLAGHEQAPLALPAATIVLALAGAVLVTRPLNALVLGDEAARSLGGNVVRTRVAVLVLVTLLAGAATAVAGPIAFLGLMVPHLARRPAGGSVPWLMAYTMVLGPVLLLASDVTARVLLPTGEVPVAVVTAFAGAPALIWAVRARRRVAT</sequence>
<evidence type="ECO:0000313" key="11">
    <source>
        <dbReference type="Proteomes" id="UP001552427"/>
    </source>
</evidence>
<feature type="transmembrane region" description="Helical" evidence="9">
    <location>
        <begin position="314"/>
        <end position="339"/>
    </location>
</feature>
<feature type="transmembrane region" description="Helical" evidence="9">
    <location>
        <begin position="104"/>
        <end position="122"/>
    </location>
</feature>
<feature type="transmembrane region" description="Helical" evidence="9">
    <location>
        <begin position="134"/>
        <end position="155"/>
    </location>
</feature>
<comment type="caution">
    <text evidence="10">The sequence shown here is derived from an EMBL/GenBank/DDBJ whole genome shotgun (WGS) entry which is preliminary data.</text>
</comment>
<feature type="transmembrane region" description="Helical" evidence="9">
    <location>
        <begin position="345"/>
        <end position="363"/>
    </location>
</feature>
<evidence type="ECO:0000256" key="9">
    <source>
        <dbReference type="SAM" id="Phobius"/>
    </source>
</evidence>
<feature type="transmembrane region" description="Helical" evidence="9">
    <location>
        <begin position="51"/>
        <end position="75"/>
    </location>
</feature>
<evidence type="ECO:0000256" key="5">
    <source>
        <dbReference type="ARBA" id="ARBA00022692"/>
    </source>
</evidence>
<dbReference type="PANTHER" id="PTHR30472:SF1">
    <property type="entry name" value="FE(3+) DICITRATE TRANSPORT SYSTEM PERMEASE PROTEIN FECC-RELATED"/>
    <property type="match status" value="1"/>
</dbReference>
<evidence type="ECO:0000256" key="8">
    <source>
        <dbReference type="SAM" id="MobiDB-lite"/>
    </source>
</evidence>
<dbReference type="InterPro" id="IPR037294">
    <property type="entry name" value="ABC_BtuC-like"/>
</dbReference>
<keyword evidence="11" id="KW-1185">Reference proteome</keyword>
<dbReference type="PANTHER" id="PTHR30472">
    <property type="entry name" value="FERRIC ENTEROBACTIN TRANSPORT SYSTEM PERMEASE PROTEIN"/>
    <property type="match status" value="1"/>
</dbReference>
<feature type="transmembrane region" description="Helical" evidence="9">
    <location>
        <begin position="275"/>
        <end position="302"/>
    </location>
</feature>
<keyword evidence="4" id="KW-1003">Cell membrane</keyword>
<feature type="transmembrane region" description="Helical" evidence="9">
    <location>
        <begin position="162"/>
        <end position="180"/>
    </location>
</feature>
<name>A0ABV3GW13_9ACTN</name>
<dbReference type="RefSeq" id="WP_364444850.1">
    <property type="nucleotide sequence ID" value="NZ_JBFARM010000001.1"/>
</dbReference>
<keyword evidence="7 9" id="KW-0472">Membrane</keyword>
<dbReference type="InterPro" id="IPR000522">
    <property type="entry name" value="ABC_transptr_permease_BtuC"/>
</dbReference>
<comment type="similarity">
    <text evidence="2">Belongs to the binding-protein-dependent transport system permease family. FecCD subfamily.</text>
</comment>
<accession>A0ABV3GW13</accession>
<feature type="transmembrane region" description="Helical" evidence="9">
    <location>
        <begin position="186"/>
        <end position="209"/>
    </location>
</feature>
<evidence type="ECO:0000256" key="7">
    <source>
        <dbReference type="ARBA" id="ARBA00023136"/>
    </source>
</evidence>
<evidence type="ECO:0000256" key="2">
    <source>
        <dbReference type="ARBA" id="ARBA00007935"/>
    </source>
</evidence>
<dbReference type="Proteomes" id="UP001552427">
    <property type="component" value="Unassembled WGS sequence"/>
</dbReference>
<organism evidence="10 11">
    <name type="scientific">Nonomuraea bangladeshensis</name>
    <dbReference type="NCBI Taxonomy" id="404385"/>
    <lineage>
        <taxon>Bacteria</taxon>
        <taxon>Bacillati</taxon>
        <taxon>Actinomycetota</taxon>
        <taxon>Actinomycetes</taxon>
        <taxon>Streptosporangiales</taxon>
        <taxon>Streptosporangiaceae</taxon>
        <taxon>Nonomuraea</taxon>
    </lineage>
</organism>
<keyword evidence="3" id="KW-0813">Transport</keyword>
<evidence type="ECO:0000313" key="10">
    <source>
        <dbReference type="EMBL" id="MEV4284468.1"/>
    </source>
</evidence>
<protein>
    <submittedName>
        <fullName evidence="10">Iron chelate uptake ABC transporter family permease subunit</fullName>
    </submittedName>
</protein>